<name>A0A378XFN5_9BURK</name>
<dbReference type="InterPro" id="IPR006283">
    <property type="entry name" value="ThiL-like"/>
</dbReference>
<dbReference type="EMBL" id="CP065725">
    <property type="protein sequence ID" value="QPT40821.1"/>
    <property type="molecule type" value="Genomic_DNA"/>
</dbReference>
<dbReference type="Gene3D" id="3.90.650.10">
    <property type="entry name" value="PurM-like C-terminal domain"/>
    <property type="match status" value="1"/>
</dbReference>
<dbReference type="PANTHER" id="PTHR30270">
    <property type="entry name" value="THIAMINE-MONOPHOSPHATE KINASE"/>
    <property type="match status" value="1"/>
</dbReference>
<dbReference type="SUPFAM" id="SSF56042">
    <property type="entry name" value="PurM C-terminal domain-like"/>
    <property type="match status" value="1"/>
</dbReference>
<feature type="binding site" evidence="2">
    <location>
        <position position="266"/>
    </location>
    <ligand>
        <name>substrate</name>
    </ligand>
</feature>
<keyword evidence="2" id="KW-0547">Nucleotide-binding</keyword>
<evidence type="ECO:0000256" key="2">
    <source>
        <dbReference type="HAMAP-Rule" id="MF_02128"/>
    </source>
</evidence>
<dbReference type="EMBL" id="UGSB01000001">
    <property type="protein sequence ID" value="SUA52858.1"/>
    <property type="molecule type" value="Genomic_DNA"/>
</dbReference>
<feature type="binding site" evidence="2">
    <location>
        <position position="30"/>
    </location>
    <ligand>
        <name>Mg(2+)</name>
        <dbReference type="ChEBI" id="CHEBI:18420"/>
        <label>3</label>
    </ligand>
</feature>
<feature type="binding site" evidence="2">
    <location>
        <position position="46"/>
    </location>
    <ligand>
        <name>Mg(2+)</name>
        <dbReference type="ChEBI" id="CHEBI:18420"/>
        <label>1</label>
    </ligand>
</feature>
<dbReference type="STRING" id="1122619.GCA_000373745_00964"/>
<feature type="binding site" evidence="2">
    <location>
        <position position="46"/>
    </location>
    <ligand>
        <name>Mg(2+)</name>
        <dbReference type="ChEBI" id="CHEBI:18420"/>
        <label>2</label>
    </ligand>
</feature>
<feature type="binding site" evidence="2">
    <location>
        <position position="218"/>
    </location>
    <ligand>
        <name>ATP</name>
        <dbReference type="ChEBI" id="CHEBI:30616"/>
    </ligand>
</feature>
<dbReference type="GO" id="GO:0000287">
    <property type="term" value="F:magnesium ion binding"/>
    <property type="evidence" value="ECO:0007669"/>
    <property type="project" value="UniProtKB-UniRule"/>
</dbReference>
<dbReference type="Proteomes" id="UP000254603">
    <property type="component" value="Unassembled WGS sequence"/>
</dbReference>
<evidence type="ECO:0000313" key="5">
    <source>
        <dbReference type="EMBL" id="QPT40821.1"/>
    </source>
</evidence>
<keyword evidence="2" id="KW-0460">Magnesium</keyword>
<dbReference type="CDD" id="cd02194">
    <property type="entry name" value="ThiL"/>
    <property type="match status" value="1"/>
</dbReference>
<feature type="binding site" evidence="2">
    <location>
        <position position="146"/>
    </location>
    <ligand>
        <name>ATP</name>
        <dbReference type="ChEBI" id="CHEBI:30616"/>
    </ligand>
</feature>
<dbReference type="NCBIfam" id="TIGR01379">
    <property type="entry name" value="thiL"/>
    <property type="match status" value="1"/>
</dbReference>
<keyword evidence="2 6" id="KW-0808">Transferase</keyword>
<evidence type="ECO:0000313" key="6">
    <source>
        <dbReference type="EMBL" id="SUA52858.1"/>
    </source>
</evidence>
<feature type="binding site" evidence="2">
    <location>
        <position position="216"/>
    </location>
    <ligand>
        <name>Mg(2+)</name>
        <dbReference type="ChEBI" id="CHEBI:18420"/>
        <label>3</label>
    </ligand>
</feature>
<comment type="caution">
    <text evidence="2">Lacks conserved residue(s) required for the propagation of feature annotation.</text>
</comment>
<feature type="binding site" evidence="2">
    <location>
        <position position="74"/>
    </location>
    <ligand>
        <name>Mg(2+)</name>
        <dbReference type="ChEBI" id="CHEBI:18420"/>
        <label>2</label>
    </ligand>
</feature>
<dbReference type="InterPro" id="IPR010918">
    <property type="entry name" value="PurM-like_C_dom"/>
</dbReference>
<keyword evidence="2 6" id="KW-0418">Kinase</keyword>
<evidence type="ECO:0000259" key="4">
    <source>
        <dbReference type="Pfam" id="PF02769"/>
    </source>
</evidence>
<feature type="domain" description="PurM-like N-terminal" evidence="3">
    <location>
        <begin position="28"/>
        <end position="138"/>
    </location>
</feature>
<feature type="binding site" evidence="2">
    <location>
        <position position="322"/>
    </location>
    <ligand>
        <name>substrate</name>
    </ligand>
</feature>
<comment type="pathway">
    <text evidence="2">Cofactor biosynthesis; thiamine diphosphate biosynthesis; thiamine diphosphate from thiamine phosphate: step 1/1.</text>
</comment>
<reference evidence="5 8" key="2">
    <citation type="submission" date="2020-12" db="EMBL/GenBank/DDBJ databases">
        <title>FDA dAtabase for Regulatory Grade micrObial Sequences (FDA-ARGOS): Supporting development and validation of Infectious Disease Dx tests.</title>
        <authorList>
            <person name="Sproer C."/>
            <person name="Gronow S."/>
            <person name="Severitt S."/>
            <person name="Schroder I."/>
            <person name="Tallon L."/>
            <person name="Sadzewicz L."/>
            <person name="Zhao X."/>
            <person name="Boylan J."/>
            <person name="Ott S."/>
            <person name="Bowen H."/>
            <person name="Vavikolanu K."/>
            <person name="Mehta A."/>
            <person name="Aluvathingal J."/>
            <person name="Nadendla S."/>
            <person name="Lowell S."/>
            <person name="Myers T."/>
            <person name="Yan Y."/>
            <person name="Sichtig H."/>
        </authorList>
    </citation>
    <scope>NUCLEOTIDE SEQUENCE [LARGE SCALE GENOMIC DNA]</scope>
    <source>
        <strain evidence="5 8">FDAARGOS_872</strain>
    </source>
</reference>
<dbReference type="InterPro" id="IPR036921">
    <property type="entry name" value="PurM-like_N_sf"/>
</dbReference>
<evidence type="ECO:0000256" key="1">
    <source>
        <dbReference type="ARBA" id="ARBA00022977"/>
    </source>
</evidence>
<gene>
    <name evidence="2 6" type="primary">thiL</name>
    <name evidence="5" type="ORF">I6G29_04425</name>
    <name evidence="6" type="ORF">NCTC11997_00936</name>
</gene>
<dbReference type="GO" id="GO:0009228">
    <property type="term" value="P:thiamine biosynthetic process"/>
    <property type="evidence" value="ECO:0007669"/>
    <property type="project" value="UniProtKB-KW"/>
</dbReference>
<organism evidence="6 7">
    <name type="scientific">Oligella ureolytica</name>
    <dbReference type="NCBI Taxonomy" id="90244"/>
    <lineage>
        <taxon>Bacteria</taxon>
        <taxon>Pseudomonadati</taxon>
        <taxon>Pseudomonadota</taxon>
        <taxon>Betaproteobacteria</taxon>
        <taxon>Burkholderiales</taxon>
        <taxon>Alcaligenaceae</taxon>
        <taxon>Oligella</taxon>
    </lineage>
</organism>
<evidence type="ECO:0000259" key="3">
    <source>
        <dbReference type="Pfam" id="PF00586"/>
    </source>
</evidence>
<dbReference type="Gene3D" id="3.30.1330.10">
    <property type="entry name" value="PurM-like, N-terminal domain"/>
    <property type="match status" value="1"/>
</dbReference>
<feature type="binding site" evidence="2">
    <location>
        <position position="121"/>
    </location>
    <ligand>
        <name>Mg(2+)</name>
        <dbReference type="ChEBI" id="CHEBI:18420"/>
        <label>1</label>
    </ligand>
</feature>
<dbReference type="HAMAP" id="MF_02128">
    <property type="entry name" value="TMP_kinase"/>
    <property type="match status" value="1"/>
</dbReference>
<keyword evidence="2" id="KW-0067">ATP-binding</keyword>
<comment type="function">
    <text evidence="2">Catalyzes the ATP-dependent phosphorylation of thiamine-monophosphate (TMP) to form thiamine-pyrophosphate (TPP), the active form of vitamin B1.</text>
</comment>
<evidence type="ECO:0000313" key="8">
    <source>
        <dbReference type="Proteomes" id="UP000594903"/>
    </source>
</evidence>
<feature type="binding site" evidence="2">
    <location>
        <position position="219"/>
    </location>
    <ligand>
        <name>Mg(2+)</name>
        <dbReference type="ChEBI" id="CHEBI:18420"/>
        <label>5</label>
    </ligand>
</feature>
<feature type="binding site" evidence="2">
    <location>
        <position position="53"/>
    </location>
    <ligand>
        <name>substrate</name>
    </ligand>
</feature>
<sequence length="326" mass="35129">MDEFALIRQYFTSSVASITESAGFVGIGDDCAVLNVRQGDLVICKDVLIEGRHFFSDADPFLLGHKALAVNLSDLAAMGAKPVACLLGVGLPKVDSQWLASFSRGFKELAERYDCALVGGDTTRSEQGIFISVTALGLADQPHALRSSACVGDDIWVSGQLGAPKIALDLLIKQRLAPLSSDEVNLLQATRPRLEQPEPEVKLGLLLKPYVHAMIDVSDGLLQDLSHILKASEVGAVVHSNKVPLYPALSVLTAEQSWDAMLAGGDEYVLCFTAPAKYRSEIEQCAVNSTAKVSRIGQITADRELVLLDSRQQVVEKLPQGFNHFA</sequence>
<dbReference type="EC" id="2.7.4.16" evidence="2"/>
<feature type="binding site" evidence="2">
    <location>
        <position position="74"/>
    </location>
    <ligand>
        <name>Mg(2+)</name>
        <dbReference type="ChEBI" id="CHEBI:18420"/>
        <label>4</label>
    </ligand>
</feature>
<reference evidence="6 7" key="1">
    <citation type="submission" date="2018-06" db="EMBL/GenBank/DDBJ databases">
        <authorList>
            <consortium name="Pathogen Informatics"/>
            <person name="Doyle S."/>
        </authorList>
    </citation>
    <scope>NUCLEOTIDE SEQUENCE [LARGE SCALE GENOMIC DNA]</scope>
    <source>
        <strain evidence="6 7">NCTC11997</strain>
    </source>
</reference>
<comment type="similarity">
    <text evidence="2">Belongs to the thiamine-monophosphate kinase family.</text>
</comment>
<keyword evidence="1 2" id="KW-0784">Thiamine biosynthesis</keyword>
<dbReference type="InterPro" id="IPR036676">
    <property type="entry name" value="PurM-like_C_sf"/>
</dbReference>
<feature type="binding site" evidence="2">
    <location>
        <position position="74"/>
    </location>
    <ligand>
        <name>Mg(2+)</name>
        <dbReference type="ChEBI" id="CHEBI:18420"/>
        <label>3</label>
    </ligand>
</feature>
<dbReference type="Pfam" id="PF02769">
    <property type="entry name" value="AIRS_C"/>
    <property type="match status" value="1"/>
</dbReference>
<feature type="binding site" evidence="2">
    <location>
        <position position="30"/>
    </location>
    <ligand>
        <name>Mg(2+)</name>
        <dbReference type="ChEBI" id="CHEBI:18420"/>
        <label>4</label>
    </ligand>
</feature>
<dbReference type="PIRSF" id="PIRSF005303">
    <property type="entry name" value="Thiam_monoph_kin"/>
    <property type="match status" value="1"/>
</dbReference>
<feature type="domain" description="PurM-like C-terminal" evidence="4">
    <location>
        <begin position="188"/>
        <end position="307"/>
    </location>
</feature>
<dbReference type="OrthoDB" id="9802811at2"/>
<dbReference type="GO" id="GO:0009030">
    <property type="term" value="F:thiamine-phosphate kinase activity"/>
    <property type="evidence" value="ECO:0007669"/>
    <property type="project" value="UniProtKB-UniRule"/>
</dbReference>
<dbReference type="Proteomes" id="UP000594903">
    <property type="component" value="Chromosome"/>
</dbReference>
<dbReference type="UniPathway" id="UPA00060">
    <property type="reaction ID" value="UER00142"/>
</dbReference>
<comment type="miscellaneous">
    <text evidence="2">Reaction mechanism of ThiL seems to utilize a direct, inline transfer of the gamma-phosphate of ATP to TMP rather than a phosphorylated enzyme intermediate.</text>
</comment>
<dbReference type="GO" id="GO:0009229">
    <property type="term" value="P:thiamine diphosphate biosynthetic process"/>
    <property type="evidence" value="ECO:0007669"/>
    <property type="project" value="UniProtKB-UniRule"/>
</dbReference>
<dbReference type="InterPro" id="IPR016188">
    <property type="entry name" value="PurM-like_N"/>
</dbReference>
<evidence type="ECO:0000313" key="7">
    <source>
        <dbReference type="Proteomes" id="UP000254603"/>
    </source>
</evidence>
<dbReference type="SUPFAM" id="SSF55326">
    <property type="entry name" value="PurM N-terminal domain-like"/>
    <property type="match status" value="1"/>
</dbReference>
<accession>A0A378XFN5</accession>
<dbReference type="AlphaFoldDB" id="A0A378XFN5"/>
<protein>
    <recommendedName>
        <fullName evidence="2">Thiamine-monophosphate kinase</fullName>
        <shortName evidence="2">TMP kinase</shortName>
        <shortName evidence="2">Thiamine-phosphate kinase</shortName>
        <ecNumber evidence="2">2.7.4.16</ecNumber>
    </recommendedName>
</protein>
<comment type="catalytic activity">
    <reaction evidence="2">
        <text>thiamine phosphate + ATP = thiamine diphosphate + ADP</text>
        <dbReference type="Rhea" id="RHEA:15913"/>
        <dbReference type="ChEBI" id="CHEBI:30616"/>
        <dbReference type="ChEBI" id="CHEBI:37575"/>
        <dbReference type="ChEBI" id="CHEBI:58937"/>
        <dbReference type="ChEBI" id="CHEBI:456216"/>
        <dbReference type="EC" id="2.7.4.16"/>
    </reaction>
</comment>
<keyword evidence="2" id="KW-0479">Metal-binding</keyword>
<dbReference type="Pfam" id="PF00586">
    <property type="entry name" value="AIRS"/>
    <property type="match status" value="1"/>
</dbReference>
<dbReference type="GO" id="GO:0005524">
    <property type="term" value="F:ATP binding"/>
    <property type="evidence" value="ECO:0007669"/>
    <property type="project" value="UniProtKB-UniRule"/>
</dbReference>
<dbReference type="RefSeq" id="WP_018574147.1">
    <property type="nucleotide sequence ID" value="NZ_CP065725.1"/>
</dbReference>
<proteinExistence type="inferred from homology"/>
<dbReference type="PANTHER" id="PTHR30270:SF0">
    <property type="entry name" value="THIAMINE-MONOPHOSPHATE KINASE"/>
    <property type="match status" value="1"/>
</dbReference>
<feature type="binding site" evidence="2">
    <location>
        <begin position="120"/>
        <end position="121"/>
    </location>
    <ligand>
        <name>ATP</name>
        <dbReference type="ChEBI" id="CHEBI:30616"/>
    </ligand>
</feature>
<keyword evidence="8" id="KW-1185">Reference proteome</keyword>